<evidence type="ECO:0000313" key="7">
    <source>
        <dbReference type="EMBL" id="ASJ76335.1"/>
    </source>
</evidence>
<dbReference type="AlphaFoldDB" id="A0A2Z2NPY9"/>
<feature type="region of interest" description="Disordered" evidence="1">
    <location>
        <begin position="48"/>
        <end position="121"/>
    </location>
</feature>
<dbReference type="KEGG" id="gai:IMCC3135_17170"/>
<evidence type="ECO:0000313" key="3">
    <source>
        <dbReference type="EMBL" id="ASJ72120.1"/>
    </source>
</evidence>
<evidence type="ECO:0000313" key="4">
    <source>
        <dbReference type="EMBL" id="ASJ73516.1"/>
    </source>
</evidence>
<accession>A0A2Z2NPY9</accession>
<organism evidence="4 9">
    <name type="scientific">Granulosicoccus antarcticus IMCC3135</name>
    <dbReference type="NCBI Taxonomy" id="1192854"/>
    <lineage>
        <taxon>Bacteria</taxon>
        <taxon>Pseudomonadati</taxon>
        <taxon>Pseudomonadota</taxon>
        <taxon>Gammaproteobacteria</taxon>
        <taxon>Chromatiales</taxon>
        <taxon>Granulosicoccaceae</taxon>
        <taxon>Granulosicoccus</taxon>
    </lineage>
</organism>
<evidence type="ECO:0000313" key="5">
    <source>
        <dbReference type="EMBL" id="ASJ73872.1"/>
    </source>
</evidence>
<dbReference type="KEGG" id="gai:IMCC3135_18965"/>
<evidence type="ECO:0000256" key="1">
    <source>
        <dbReference type="SAM" id="MobiDB-lite"/>
    </source>
</evidence>
<evidence type="ECO:0000313" key="2">
    <source>
        <dbReference type="EMBL" id="ASJ71666.1"/>
    </source>
</evidence>
<evidence type="ECO:0000313" key="8">
    <source>
        <dbReference type="EMBL" id="ASJ76766.1"/>
    </source>
</evidence>
<dbReference type="Proteomes" id="UP000250079">
    <property type="component" value="Chromosome"/>
</dbReference>
<dbReference type="KEGG" id="gai:IMCC3135_10130"/>
<dbReference type="KEGG" id="gai:IMCC3135_33625"/>
<sequence length="166" mass="19053">MDDLDTARRYHCARCHQPVIICRHCDRGNIYCFDGCAQAANKERCKRNAKRYRRSPKGRRSTAARQRRNRLRKAMLESDLESSKQPPLTLKPPDSEPSATPCDSPIVTHRGSVEESGSAPLISRPTQSRFVYCNGCQRACNEAMRIDFLRTTRHHSRHRNYKGTPP</sequence>
<dbReference type="EMBL" id="CP018632">
    <property type="protein sequence ID" value="ASJ73872.1"/>
    <property type="molecule type" value="Genomic_DNA"/>
</dbReference>
<protein>
    <submittedName>
        <fullName evidence="4">Uncharacterized protein</fullName>
    </submittedName>
</protein>
<dbReference type="KEGG" id="gai:IMCC3135_07810"/>
<dbReference type="EMBL" id="CP018632">
    <property type="protein sequence ID" value="ASJ76335.1"/>
    <property type="molecule type" value="Genomic_DNA"/>
</dbReference>
<evidence type="ECO:0000313" key="9">
    <source>
        <dbReference type="Proteomes" id="UP000250079"/>
    </source>
</evidence>
<dbReference type="EMBL" id="CP018632">
    <property type="protein sequence ID" value="ASJ74146.1"/>
    <property type="molecule type" value="Genomic_DNA"/>
</dbReference>
<reference evidence="4 9" key="1">
    <citation type="submission" date="2016-12" db="EMBL/GenBank/DDBJ databases">
        <authorList>
            <person name="Song W.-J."/>
            <person name="Kurnit D.M."/>
        </authorList>
    </citation>
    <scope>NUCLEOTIDE SEQUENCE [LARGE SCALE GENOMIC DNA]</scope>
    <source>
        <strain evidence="4 9">IMCC3135</strain>
    </source>
</reference>
<keyword evidence="9" id="KW-1185">Reference proteome</keyword>
<dbReference type="KEGG" id="gai:IMCC3135_20340"/>
<feature type="compositionally biased region" description="Basic residues" evidence="1">
    <location>
        <begin position="48"/>
        <end position="73"/>
    </location>
</feature>
<dbReference type="EMBL" id="CP018632">
    <property type="protein sequence ID" value="ASJ76766.1"/>
    <property type="molecule type" value="Genomic_DNA"/>
</dbReference>
<dbReference type="EMBL" id="CP018632">
    <property type="protein sequence ID" value="ASJ71666.1"/>
    <property type="molecule type" value="Genomic_DNA"/>
</dbReference>
<name>A0A2Z2NPY9_9GAMM</name>
<dbReference type="EMBL" id="CP018632">
    <property type="protein sequence ID" value="ASJ73516.1"/>
    <property type="molecule type" value="Genomic_DNA"/>
</dbReference>
<gene>
    <name evidence="2" type="ORF">IMCC3135_07810</name>
    <name evidence="3" type="ORF">IMCC3135_10130</name>
    <name evidence="4" type="ORF">IMCC3135_17170</name>
    <name evidence="5" type="ORF">IMCC3135_18965</name>
    <name evidence="6" type="ORF">IMCC3135_20340</name>
    <name evidence="7" type="ORF">IMCC3135_31435</name>
    <name evidence="8" type="ORF">IMCC3135_33625</name>
</gene>
<dbReference type="EMBL" id="CP018632">
    <property type="protein sequence ID" value="ASJ72120.1"/>
    <property type="molecule type" value="Genomic_DNA"/>
</dbReference>
<dbReference type="KEGG" id="gai:IMCC3135_31435"/>
<proteinExistence type="predicted"/>
<evidence type="ECO:0000313" key="6">
    <source>
        <dbReference type="EMBL" id="ASJ74146.1"/>
    </source>
</evidence>